<feature type="transmembrane region" description="Helical" evidence="10">
    <location>
        <begin position="134"/>
        <end position="157"/>
    </location>
</feature>
<evidence type="ECO:0000256" key="8">
    <source>
        <dbReference type="ARBA" id="ARBA00023224"/>
    </source>
</evidence>
<comment type="caution">
    <text evidence="12">The sequence shown here is derived from an EMBL/GenBank/DDBJ whole genome shotgun (WGS) entry which is preliminary data.</text>
</comment>
<dbReference type="SUPFAM" id="SSF81321">
    <property type="entry name" value="Family A G protein-coupled receptor-like"/>
    <property type="match status" value="1"/>
</dbReference>
<evidence type="ECO:0000256" key="9">
    <source>
        <dbReference type="RuleBase" id="RU000688"/>
    </source>
</evidence>
<evidence type="ECO:0000313" key="13">
    <source>
        <dbReference type="Proteomes" id="UP000275408"/>
    </source>
</evidence>
<keyword evidence="4 10" id="KW-1133">Transmembrane helix</keyword>
<dbReference type="PROSITE" id="PS00237">
    <property type="entry name" value="G_PROTEIN_RECEP_F1_1"/>
    <property type="match status" value="1"/>
</dbReference>
<keyword evidence="5 9" id="KW-0297">G-protein coupled receptor</keyword>
<evidence type="ECO:0000256" key="5">
    <source>
        <dbReference type="ARBA" id="ARBA00023040"/>
    </source>
</evidence>
<feature type="transmembrane region" description="Helical" evidence="10">
    <location>
        <begin position="272"/>
        <end position="291"/>
    </location>
</feature>
<evidence type="ECO:0000256" key="4">
    <source>
        <dbReference type="ARBA" id="ARBA00022989"/>
    </source>
</evidence>
<feature type="transmembrane region" description="Helical" evidence="10">
    <location>
        <begin position="238"/>
        <end position="260"/>
    </location>
</feature>
<organism evidence="12 13">
    <name type="scientific">Pocillopora damicornis</name>
    <name type="common">Cauliflower coral</name>
    <name type="synonym">Millepora damicornis</name>
    <dbReference type="NCBI Taxonomy" id="46731"/>
    <lineage>
        <taxon>Eukaryota</taxon>
        <taxon>Metazoa</taxon>
        <taxon>Cnidaria</taxon>
        <taxon>Anthozoa</taxon>
        <taxon>Hexacorallia</taxon>
        <taxon>Scleractinia</taxon>
        <taxon>Astrocoeniina</taxon>
        <taxon>Pocilloporidae</taxon>
        <taxon>Pocillopora</taxon>
    </lineage>
</organism>
<proteinExistence type="inferred from homology"/>
<keyword evidence="8 9" id="KW-0807">Transducer</keyword>
<dbReference type="PRINTS" id="PR01012">
    <property type="entry name" value="NRPEPTIDEYR"/>
</dbReference>
<keyword evidence="7 9" id="KW-0675">Receptor</keyword>
<evidence type="ECO:0000313" key="12">
    <source>
        <dbReference type="EMBL" id="RMX57473.1"/>
    </source>
</evidence>
<reference evidence="12 13" key="1">
    <citation type="journal article" date="2018" name="Sci. Rep.">
        <title>Comparative analysis of the Pocillopora damicornis genome highlights role of immune system in coral evolution.</title>
        <authorList>
            <person name="Cunning R."/>
            <person name="Bay R.A."/>
            <person name="Gillette P."/>
            <person name="Baker A.C."/>
            <person name="Traylor-Knowles N."/>
        </authorList>
    </citation>
    <scope>NUCLEOTIDE SEQUENCE [LARGE SCALE GENOMIC DNA]</scope>
    <source>
        <strain evidence="12">RSMAS</strain>
        <tissue evidence="12">Whole animal</tissue>
    </source>
</reference>
<comment type="similarity">
    <text evidence="2 9">Belongs to the G-protein coupled receptor 1 family.</text>
</comment>
<dbReference type="InterPro" id="IPR000611">
    <property type="entry name" value="NPY_rcpt"/>
</dbReference>
<dbReference type="AlphaFoldDB" id="A0A3M6UUV7"/>
<feature type="transmembrane region" description="Helical" evidence="10">
    <location>
        <begin position="95"/>
        <end position="113"/>
    </location>
</feature>
<dbReference type="STRING" id="46731.A0A3M6UUV7"/>
<evidence type="ECO:0000256" key="6">
    <source>
        <dbReference type="ARBA" id="ARBA00023136"/>
    </source>
</evidence>
<evidence type="ECO:0000256" key="7">
    <source>
        <dbReference type="ARBA" id="ARBA00023170"/>
    </source>
</evidence>
<keyword evidence="13" id="KW-1185">Reference proteome</keyword>
<dbReference type="PRINTS" id="PR00237">
    <property type="entry name" value="GPCRRHODOPSN"/>
</dbReference>
<feature type="domain" description="G-protein coupled receptors family 1 profile" evidence="11">
    <location>
        <begin position="34"/>
        <end position="288"/>
    </location>
</feature>
<evidence type="ECO:0000256" key="3">
    <source>
        <dbReference type="ARBA" id="ARBA00022692"/>
    </source>
</evidence>
<evidence type="ECO:0000256" key="1">
    <source>
        <dbReference type="ARBA" id="ARBA00004141"/>
    </source>
</evidence>
<dbReference type="PANTHER" id="PTHR24240">
    <property type="entry name" value="OPSIN"/>
    <property type="match status" value="1"/>
</dbReference>
<dbReference type="Proteomes" id="UP000275408">
    <property type="component" value="Unassembled WGS sequence"/>
</dbReference>
<dbReference type="InterPro" id="IPR050125">
    <property type="entry name" value="GPCR_opsins"/>
</dbReference>
<evidence type="ECO:0000259" key="11">
    <source>
        <dbReference type="PROSITE" id="PS50262"/>
    </source>
</evidence>
<gene>
    <name evidence="12" type="ORF">pdam_00020859</name>
</gene>
<feature type="transmembrane region" description="Helical" evidence="10">
    <location>
        <begin position="54"/>
        <end position="75"/>
    </location>
</feature>
<dbReference type="CDD" id="cd00637">
    <property type="entry name" value="7tm_classA_rhodopsin-like"/>
    <property type="match status" value="1"/>
</dbReference>
<dbReference type="EMBL" id="RCHS01000652">
    <property type="protein sequence ID" value="RMX57473.1"/>
    <property type="molecule type" value="Genomic_DNA"/>
</dbReference>
<name>A0A3M6UUV7_POCDA</name>
<dbReference type="GO" id="GO:0004983">
    <property type="term" value="F:neuropeptide Y receptor activity"/>
    <property type="evidence" value="ECO:0007669"/>
    <property type="project" value="InterPro"/>
</dbReference>
<dbReference type="OMA" id="AVITHPK"/>
<dbReference type="Pfam" id="PF00001">
    <property type="entry name" value="7tm_1"/>
    <property type="match status" value="1"/>
</dbReference>
<sequence>MSQTISQDPLYRSRAEIVLEVTFAILVCLASVLGNVLVVYVVNKYSEMQTIPNILIRNLALTDIIMATLNMPFWITSVCSGKWNLNQQWCEVSASVQQTIVLASLLTMGLIAMNRYMKVVKRTLYIKFFPSKRVAWLYFGFVWLVSVLFATPPSYGWGKINFDSHFLLCSFNWQEGHFSFVILLAGFFDVIMFAIFYFYWQIYQTVKESTDNVNANVAQNGVGAPRFHRTDIDVLKTCFTVVCFFLITWFPIALCTFIIANGGYIPREVAKVAVYLLFSSSVVNPIIYGIMNPQFKQAFKKVFRCGRFGNGNEDQSHARVVAVITHPKGN</sequence>
<dbReference type="InterPro" id="IPR017452">
    <property type="entry name" value="GPCR_Rhodpsn_7TM"/>
</dbReference>
<comment type="subcellular location">
    <subcellularLocation>
        <location evidence="1">Membrane</location>
        <topology evidence="1">Multi-pass membrane protein</topology>
    </subcellularLocation>
</comment>
<dbReference type="GO" id="GO:0016020">
    <property type="term" value="C:membrane"/>
    <property type="evidence" value="ECO:0007669"/>
    <property type="project" value="UniProtKB-SubCell"/>
</dbReference>
<protein>
    <recommendedName>
        <fullName evidence="11">G-protein coupled receptors family 1 profile domain-containing protein</fullName>
    </recommendedName>
</protein>
<feature type="transmembrane region" description="Helical" evidence="10">
    <location>
        <begin position="17"/>
        <end position="42"/>
    </location>
</feature>
<feature type="transmembrane region" description="Helical" evidence="10">
    <location>
        <begin position="177"/>
        <end position="200"/>
    </location>
</feature>
<keyword evidence="6 10" id="KW-0472">Membrane</keyword>
<dbReference type="InterPro" id="IPR000276">
    <property type="entry name" value="GPCR_Rhodpsn"/>
</dbReference>
<accession>A0A3M6UUV7</accession>
<dbReference type="PROSITE" id="PS50262">
    <property type="entry name" value="G_PROTEIN_RECEP_F1_2"/>
    <property type="match status" value="1"/>
</dbReference>
<evidence type="ECO:0000256" key="2">
    <source>
        <dbReference type="ARBA" id="ARBA00010663"/>
    </source>
</evidence>
<dbReference type="Gene3D" id="1.20.1070.10">
    <property type="entry name" value="Rhodopsin 7-helix transmembrane proteins"/>
    <property type="match status" value="1"/>
</dbReference>
<keyword evidence="3 9" id="KW-0812">Transmembrane</keyword>
<dbReference type="OrthoDB" id="5957871at2759"/>
<evidence type="ECO:0000256" key="10">
    <source>
        <dbReference type="SAM" id="Phobius"/>
    </source>
</evidence>